<dbReference type="AlphaFoldDB" id="A0A517D8A4"/>
<feature type="domain" description="HTH merR-type" evidence="1">
    <location>
        <begin position="1"/>
        <end position="37"/>
    </location>
</feature>
<dbReference type="Proteomes" id="UP000316394">
    <property type="component" value="Plasmid unnamed"/>
</dbReference>
<evidence type="ECO:0000313" key="3">
    <source>
        <dbReference type="Proteomes" id="UP000316394"/>
    </source>
</evidence>
<proteinExistence type="predicted"/>
<dbReference type="InterPro" id="IPR009061">
    <property type="entry name" value="DNA-bd_dom_put_sf"/>
</dbReference>
<organism evidence="2 3">
    <name type="scientific">Limosilactobacillus reuteri</name>
    <name type="common">Lactobacillus reuteri</name>
    <dbReference type="NCBI Taxonomy" id="1598"/>
    <lineage>
        <taxon>Bacteria</taxon>
        <taxon>Bacillati</taxon>
        <taxon>Bacillota</taxon>
        <taxon>Bacilli</taxon>
        <taxon>Lactobacillales</taxon>
        <taxon>Lactobacillaceae</taxon>
        <taxon>Limosilactobacillus</taxon>
    </lineage>
</organism>
<dbReference type="Pfam" id="PF00376">
    <property type="entry name" value="MerR"/>
    <property type="match status" value="1"/>
</dbReference>
<keyword evidence="2" id="KW-0614">Plasmid</keyword>
<evidence type="ECO:0000259" key="1">
    <source>
        <dbReference type="PROSITE" id="PS50937"/>
    </source>
</evidence>
<geneLocation type="plasmid" evidence="2 3">
    <name>unnamed</name>
</geneLocation>
<dbReference type="GO" id="GO:0003677">
    <property type="term" value="F:DNA binding"/>
    <property type="evidence" value="ECO:0007669"/>
    <property type="project" value="UniProtKB-KW"/>
</dbReference>
<protein>
    <submittedName>
        <fullName evidence="2">MerR family DNA-binding transcriptional regulator</fullName>
    </submittedName>
</protein>
<dbReference type="EMBL" id="CP041677">
    <property type="protein sequence ID" value="QDR73583.1"/>
    <property type="molecule type" value="Genomic_DNA"/>
</dbReference>
<dbReference type="Gene3D" id="1.10.1660.10">
    <property type="match status" value="1"/>
</dbReference>
<reference evidence="2 3" key="1">
    <citation type="submission" date="2019-07" db="EMBL/GenBank/DDBJ databases">
        <title>Gastrointestinal microbiota of Peromyscus leucopus, the white-footed mouse.</title>
        <authorList>
            <person name="Milovic A."/>
            <person name="Bassam K."/>
            <person name="Barbour A.G."/>
        </authorList>
    </citation>
    <scope>NUCLEOTIDE SEQUENCE [LARGE SCALE GENOMIC DNA]</scope>
    <source>
        <strain evidence="2 3">LL7</strain>
        <plasmid evidence="2 3">unnamed</plasmid>
    </source>
</reference>
<gene>
    <name evidence="2" type="ORF">FOD75_10820</name>
</gene>
<dbReference type="RefSeq" id="WP_144227862.1">
    <property type="nucleotide sequence ID" value="NZ_CP041677.1"/>
</dbReference>
<dbReference type="SUPFAM" id="SSF46955">
    <property type="entry name" value="Putative DNA-binding domain"/>
    <property type="match status" value="1"/>
</dbReference>
<sequence>MAKLLNVSYRTLVRWDENGTLTAYRTPTNRRYYTEEQYLMHIGKYTNPLEGLSDEDKKLVMALINRLKKE</sequence>
<dbReference type="PROSITE" id="PS50937">
    <property type="entry name" value="HTH_MERR_2"/>
    <property type="match status" value="1"/>
</dbReference>
<name>A0A517D8A4_LIMRT</name>
<dbReference type="GO" id="GO:0006355">
    <property type="term" value="P:regulation of DNA-templated transcription"/>
    <property type="evidence" value="ECO:0007669"/>
    <property type="project" value="InterPro"/>
</dbReference>
<dbReference type="InterPro" id="IPR000551">
    <property type="entry name" value="MerR-type_HTH_dom"/>
</dbReference>
<accession>A0A517D8A4</accession>
<keyword evidence="2" id="KW-0238">DNA-binding</keyword>
<evidence type="ECO:0000313" key="2">
    <source>
        <dbReference type="EMBL" id="QDR73583.1"/>
    </source>
</evidence>